<dbReference type="GeneID" id="69021828"/>
<keyword evidence="3" id="KW-1185">Reference proteome</keyword>
<sequence>MQFSITLFALFAGLAVAGPTAIEPRQNTAFPLYKDFDMPGPPWGLCGVYWNILAQGGDGLIQEPVIEDAEDKSLEGAFRQVDYFKPSRSYENGKGTDMVSVWTEQF</sequence>
<dbReference type="RefSeq" id="XP_045260664.1">
    <property type="nucleotide sequence ID" value="XM_045414542.1"/>
</dbReference>
<reference evidence="2" key="1">
    <citation type="journal article" date="2020" name="Phytopathology">
        <title>Genome sequence and comparative analysis of Colletotrichum gloeosporioides isolated from Liriodendron leaves.</title>
        <authorList>
            <person name="Fu F.F."/>
            <person name="Hao Z."/>
            <person name="Wang P."/>
            <person name="Lu Y."/>
            <person name="Xue L.J."/>
            <person name="Wei G."/>
            <person name="Tian Y."/>
            <person name="Baishi H."/>
            <person name="Xu H."/>
            <person name="Shi J."/>
            <person name="Cheng T."/>
            <person name="Wang G."/>
            <person name="Yi Y."/>
            <person name="Chen J."/>
        </authorList>
    </citation>
    <scope>NUCLEOTIDE SEQUENCE</scope>
    <source>
        <strain evidence="2">Lc1</strain>
    </source>
</reference>
<accession>A0A8H4CCN9</accession>
<evidence type="ECO:0000256" key="1">
    <source>
        <dbReference type="SAM" id="SignalP"/>
    </source>
</evidence>
<evidence type="ECO:0000313" key="3">
    <source>
        <dbReference type="Proteomes" id="UP000613401"/>
    </source>
</evidence>
<gene>
    <name evidence="2" type="ORF">GCG54_00014720</name>
</gene>
<protein>
    <submittedName>
        <fullName evidence="2">Uncharacterized protein</fullName>
    </submittedName>
</protein>
<reference evidence="2" key="2">
    <citation type="submission" date="2020-03" db="EMBL/GenBank/DDBJ databases">
        <authorList>
            <person name="Fu F.-F."/>
            <person name="Chen J."/>
        </authorList>
    </citation>
    <scope>NUCLEOTIDE SEQUENCE</scope>
    <source>
        <strain evidence="2">Lc1</strain>
    </source>
</reference>
<dbReference type="EMBL" id="WVTB01000066">
    <property type="protein sequence ID" value="KAF3801505.1"/>
    <property type="molecule type" value="Genomic_DNA"/>
</dbReference>
<dbReference type="Proteomes" id="UP000613401">
    <property type="component" value="Unassembled WGS sequence"/>
</dbReference>
<feature type="signal peptide" evidence="1">
    <location>
        <begin position="1"/>
        <end position="17"/>
    </location>
</feature>
<proteinExistence type="predicted"/>
<name>A0A8H4CCN9_COLGL</name>
<feature type="chain" id="PRO_5034661619" evidence="1">
    <location>
        <begin position="18"/>
        <end position="106"/>
    </location>
</feature>
<comment type="caution">
    <text evidence="2">The sequence shown here is derived from an EMBL/GenBank/DDBJ whole genome shotgun (WGS) entry which is preliminary data.</text>
</comment>
<organism evidence="2 3">
    <name type="scientific">Colletotrichum gloeosporioides</name>
    <name type="common">Anthracnose fungus</name>
    <name type="synonym">Glomerella cingulata</name>
    <dbReference type="NCBI Taxonomy" id="474922"/>
    <lineage>
        <taxon>Eukaryota</taxon>
        <taxon>Fungi</taxon>
        <taxon>Dikarya</taxon>
        <taxon>Ascomycota</taxon>
        <taxon>Pezizomycotina</taxon>
        <taxon>Sordariomycetes</taxon>
        <taxon>Hypocreomycetidae</taxon>
        <taxon>Glomerellales</taxon>
        <taxon>Glomerellaceae</taxon>
        <taxon>Colletotrichum</taxon>
        <taxon>Colletotrichum gloeosporioides species complex</taxon>
    </lineage>
</organism>
<evidence type="ECO:0000313" key="2">
    <source>
        <dbReference type="EMBL" id="KAF3801505.1"/>
    </source>
</evidence>
<dbReference type="AlphaFoldDB" id="A0A8H4CCN9"/>
<keyword evidence="1" id="KW-0732">Signal</keyword>